<reference evidence="11 12" key="1">
    <citation type="submission" date="2024-04" db="EMBL/GenBank/DDBJ databases">
        <authorList>
            <person name="Waldvogel A.-M."/>
            <person name="Schoenle A."/>
        </authorList>
    </citation>
    <scope>NUCLEOTIDE SEQUENCE [LARGE SCALE GENOMIC DNA]</scope>
</reference>
<dbReference type="Gene3D" id="1.20.1070.10">
    <property type="entry name" value="Rhodopsin 7-helix transmembrane proteins"/>
    <property type="match status" value="1"/>
</dbReference>
<evidence type="ECO:0000256" key="8">
    <source>
        <dbReference type="RuleBase" id="RU000688"/>
    </source>
</evidence>
<dbReference type="Proteomes" id="UP001497482">
    <property type="component" value="Chromosome 23"/>
</dbReference>
<name>A0AAV2LD92_KNICA</name>
<comment type="subcellular location">
    <subcellularLocation>
        <location evidence="1">Membrane</location>
    </subcellularLocation>
</comment>
<dbReference type="InterPro" id="IPR000276">
    <property type="entry name" value="GPCR_Rhodpsn"/>
</dbReference>
<evidence type="ECO:0000256" key="9">
    <source>
        <dbReference type="SAM" id="Phobius"/>
    </source>
</evidence>
<dbReference type="GO" id="GO:0009897">
    <property type="term" value="C:external side of plasma membrane"/>
    <property type="evidence" value="ECO:0007669"/>
    <property type="project" value="TreeGrafter"/>
</dbReference>
<evidence type="ECO:0000313" key="12">
    <source>
        <dbReference type="Proteomes" id="UP001497482"/>
    </source>
</evidence>
<dbReference type="SUPFAM" id="SSF81321">
    <property type="entry name" value="Family A G protein-coupled receptor-like"/>
    <property type="match status" value="1"/>
</dbReference>
<dbReference type="GO" id="GO:0007204">
    <property type="term" value="P:positive regulation of cytosolic calcium ion concentration"/>
    <property type="evidence" value="ECO:0007669"/>
    <property type="project" value="TreeGrafter"/>
</dbReference>
<dbReference type="InterPro" id="IPR050119">
    <property type="entry name" value="CCR1-9-like"/>
</dbReference>
<dbReference type="PROSITE" id="PS00237">
    <property type="entry name" value="G_PROTEIN_RECEP_F1_1"/>
    <property type="match status" value="1"/>
</dbReference>
<dbReference type="GO" id="GO:0060326">
    <property type="term" value="P:cell chemotaxis"/>
    <property type="evidence" value="ECO:0007669"/>
    <property type="project" value="TreeGrafter"/>
</dbReference>
<keyword evidence="5 9" id="KW-0472">Membrane</keyword>
<evidence type="ECO:0000259" key="10">
    <source>
        <dbReference type="PROSITE" id="PS50262"/>
    </source>
</evidence>
<evidence type="ECO:0000256" key="5">
    <source>
        <dbReference type="ARBA" id="ARBA00023136"/>
    </source>
</evidence>
<evidence type="ECO:0000256" key="6">
    <source>
        <dbReference type="ARBA" id="ARBA00023170"/>
    </source>
</evidence>
<dbReference type="GO" id="GO:0006955">
    <property type="term" value="P:immune response"/>
    <property type="evidence" value="ECO:0007669"/>
    <property type="project" value="TreeGrafter"/>
</dbReference>
<sequence>MEPIDEYSYYTDYTVDYDENNDSINLDLDLNNYCEPGEHTIIIKVFQSCFFCLIFITGVIGNCLVISTFSLYRRFRLRSLTDVFLFHLAMADLLLLLTLPLQATDTHLGWVFPDFLCRATRACYAINTYSGLMLLACISVDRYMVVAKAQEMLRLRRQILKGGKIAADCVWLVALLLSIPEIKYSGVDDKHYCGMQTSGIAKKATNGAIIVIFGFSFLVMVTCYSSIGKVLWNGRTFKRGKQLHRQRTLKLMVILVVVFVVFQLPYTVVLLHKMAGPFCGLLLEYITCTLAYMRCCLNPILYALVGVRFRNDVLKLVRDSGCPCGPKAISHTVSPISMSPPLGVGSPCSPCSPCSPTTSPDRSTNSTCNDSTKFKFPSSNVL</sequence>
<organism evidence="11 12">
    <name type="scientific">Knipowitschia caucasica</name>
    <name type="common">Caucasian dwarf goby</name>
    <name type="synonym">Pomatoschistus caucasicus</name>
    <dbReference type="NCBI Taxonomy" id="637954"/>
    <lineage>
        <taxon>Eukaryota</taxon>
        <taxon>Metazoa</taxon>
        <taxon>Chordata</taxon>
        <taxon>Craniata</taxon>
        <taxon>Vertebrata</taxon>
        <taxon>Euteleostomi</taxon>
        <taxon>Actinopterygii</taxon>
        <taxon>Neopterygii</taxon>
        <taxon>Teleostei</taxon>
        <taxon>Neoteleostei</taxon>
        <taxon>Acanthomorphata</taxon>
        <taxon>Gobiaria</taxon>
        <taxon>Gobiiformes</taxon>
        <taxon>Gobioidei</taxon>
        <taxon>Gobiidae</taxon>
        <taxon>Gobiinae</taxon>
        <taxon>Knipowitschia</taxon>
    </lineage>
</organism>
<dbReference type="PROSITE" id="PS50262">
    <property type="entry name" value="G_PROTEIN_RECEP_F1_2"/>
    <property type="match status" value="1"/>
</dbReference>
<feature type="transmembrane region" description="Helical" evidence="9">
    <location>
        <begin position="165"/>
        <end position="184"/>
    </location>
</feature>
<dbReference type="AlphaFoldDB" id="A0AAV2LD92"/>
<keyword evidence="7 8" id="KW-0807">Transducer</keyword>
<dbReference type="PANTHER" id="PTHR10489">
    <property type="entry name" value="CELL ADHESION MOLECULE"/>
    <property type="match status" value="1"/>
</dbReference>
<evidence type="ECO:0000256" key="1">
    <source>
        <dbReference type="ARBA" id="ARBA00004370"/>
    </source>
</evidence>
<dbReference type="EMBL" id="OZ035845">
    <property type="protein sequence ID" value="CAL1600121.1"/>
    <property type="molecule type" value="Genomic_DNA"/>
</dbReference>
<feature type="transmembrane region" description="Helical" evidence="9">
    <location>
        <begin position="84"/>
        <end position="104"/>
    </location>
</feature>
<keyword evidence="6 8" id="KW-0675">Receptor</keyword>
<protein>
    <recommendedName>
        <fullName evidence="10">G-protein coupled receptors family 1 profile domain-containing protein</fullName>
    </recommendedName>
</protein>
<feature type="transmembrane region" description="Helical" evidence="9">
    <location>
        <begin position="45"/>
        <end position="72"/>
    </location>
</feature>
<evidence type="ECO:0000313" key="11">
    <source>
        <dbReference type="EMBL" id="CAL1600121.1"/>
    </source>
</evidence>
<keyword evidence="12" id="KW-1185">Reference proteome</keyword>
<dbReference type="GO" id="GO:0019957">
    <property type="term" value="F:C-C chemokine binding"/>
    <property type="evidence" value="ECO:0007669"/>
    <property type="project" value="TreeGrafter"/>
</dbReference>
<dbReference type="PANTHER" id="PTHR10489:SF735">
    <property type="entry name" value="C-C CHEMOKINE RECEPTOR TYPE 10"/>
    <property type="match status" value="1"/>
</dbReference>
<dbReference type="PRINTS" id="PR00237">
    <property type="entry name" value="GPCRRHODOPSN"/>
</dbReference>
<dbReference type="InterPro" id="IPR017452">
    <property type="entry name" value="GPCR_Rhodpsn_7TM"/>
</dbReference>
<feature type="domain" description="G-protein coupled receptors family 1 profile" evidence="10">
    <location>
        <begin position="61"/>
        <end position="302"/>
    </location>
</feature>
<feature type="transmembrane region" description="Helical" evidence="9">
    <location>
        <begin position="124"/>
        <end position="144"/>
    </location>
</feature>
<dbReference type="Pfam" id="PF00001">
    <property type="entry name" value="7tm_1"/>
    <property type="match status" value="1"/>
</dbReference>
<keyword evidence="4 8" id="KW-0297">G-protein coupled receptor</keyword>
<evidence type="ECO:0000256" key="3">
    <source>
        <dbReference type="ARBA" id="ARBA00022989"/>
    </source>
</evidence>
<comment type="similarity">
    <text evidence="8">Belongs to the G-protein coupled receptor 1 family.</text>
</comment>
<keyword evidence="2 8" id="KW-0812">Transmembrane</keyword>
<proteinExistence type="inferred from homology"/>
<evidence type="ECO:0000256" key="7">
    <source>
        <dbReference type="ARBA" id="ARBA00023224"/>
    </source>
</evidence>
<accession>A0AAV2LD92</accession>
<dbReference type="GO" id="GO:0019722">
    <property type="term" value="P:calcium-mediated signaling"/>
    <property type="evidence" value="ECO:0007669"/>
    <property type="project" value="TreeGrafter"/>
</dbReference>
<feature type="transmembrane region" description="Helical" evidence="9">
    <location>
        <begin position="248"/>
        <end position="268"/>
    </location>
</feature>
<dbReference type="GO" id="GO:0016493">
    <property type="term" value="F:C-C chemokine receptor activity"/>
    <property type="evidence" value="ECO:0007669"/>
    <property type="project" value="TreeGrafter"/>
</dbReference>
<evidence type="ECO:0000256" key="2">
    <source>
        <dbReference type="ARBA" id="ARBA00022692"/>
    </source>
</evidence>
<feature type="transmembrane region" description="Helical" evidence="9">
    <location>
        <begin position="204"/>
        <end position="227"/>
    </location>
</feature>
<keyword evidence="3 9" id="KW-1133">Transmembrane helix</keyword>
<evidence type="ECO:0000256" key="4">
    <source>
        <dbReference type="ARBA" id="ARBA00023040"/>
    </source>
</evidence>
<gene>
    <name evidence="11" type="ORF">KC01_LOCUS28253</name>
</gene>